<sequence>MADGLQKLFGSPARVKLLRLFLFNPRLSFTPADAAKRARVADAETRKELLLFTNAGVIMRAPRGKAVRYVLDGNFEYVEALQNLLLNAPTRGQDIVARVRRTGTLKMVILSGIFLGEWDGVLDLLLVGDRMKDKKLRDEIRKLEAEIGKEIRYTLLSSDDFFYRLNLNDKLVRDVLDYPHSIVYDKLDMGLK</sequence>
<evidence type="ECO:0008006" key="3">
    <source>
        <dbReference type="Google" id="ProtNLM"/>
    </source>
</evidence>
<accession>A0A1F4Y2C2</accession>
<dbReference type="AlphaFoldDB" id="A0A1F4Y2C2"/>
<reference evidence="1 2" key="1">
    <citation type="journal article" date="2016" name="Nat. Commun.">
        <title>Thousands of microbial genomes shed light on interconnected biogeochemical processes in an aquifer system.</title>
        <authorList>
            <person name="Anantharaman K."/>
            <person name="Brown C.T."/>
            <person name="Hug L.A."/>
            <person name="Sharon I."/>
            <person name="Castelle C.J."/>
            <person name="Probst A.J."/>
            <person name="Thomas B.C."/>
            <person name="Singh A."/>
            <person name="Wilkins M.J."/>
            <person name="Karaoz U."/>
            <person name="Brodie E.L."/>
            <person name="Williams K.H."/>
            <person name="Hubbard S.S."/>
            <person name="Banfield J.F."/>
        </authorList>
    </citation>
    <scope>NUCLEOTIDE SEQUENCE [LARGE SCALE GENOMIC DNA]</scope>
</reference>
<dbReference type="EMBL" id="MEXB01000013">
    <property type="protein sequence ID" value="OGC88051.1"/>
    <property type="molecule type" value="Genomic_DNA"/>
</dbReference>
<dbReference type="Proteomes" id="UP000176568">
    <property type="component" value="Unassembled WGS sequence"/>
</dbReference>
<evidence type="ECO:0000313" key="1">
    <source>
        <dbReference type="EMBL" id="OGC88051.1"/>
    </source>
</evidence>
<name>A0A1F4Y2C2_9BACT</name>
<comment type="caution">
    <text evidence="1">The sequence shown here is derived from an EMBL/GenBank/DDBJ whole genome shotgun (WGS) entry which is preliminary data.</text>
</comment>
<protein>
    <recommendedName>
        <fullName evidence="3">Transcriptional regulator</fullName>
    </recommendedName>
</protein>
<gene>
    <name evidence="1" type="ORF">A2419_00285</name>
</gene>
<evidence type="ECO:0000313" key="2">
    <source>
        <dbReference type="Proteomes" id="UP000176568"/>
    </source>
</evidence>
<dbReference type="STRING" id="1797247.A2419_00285"/>
<organism evidence="1 2">
    <name type="scientific">Candidatus Adlerbacteria bacterium RIFOXYC1_FULL_48_26</name>
    <dbReference type="NCBI Taxonomy" id="1797247"/>
    <lineage>
        <taxon>Bacteria</taxon>
        <taxon>Candidatus Adleribacteriota</taxon>
    </lineage>
</organism>
<proteinExistence type="predicted"/>